<dbReference type="Proteomes" id="UP000554286">
    <property type="component" value="Unassembled WGS sequence"/>
</dbReference>
<feature type="domain" description="Fe/B12 periplasmic-binding" evidence="1">
    <location>
        <begin position="46"/>
        <end position="237"/>
    </location>
</feature>
<dbReference type="InterPro" id="IPR050902">
    <property type="entry name" value="ABC_Transporter_SBP"/>
</dbReference>
<dbReference type="PANTHER" id="PTHR30535">
    <property type="entry name" value="VITAMIN B12-BINDING PROTEIN"/>
    <property type="match status" value="1"/>
</dbReference>
<keyword evidence="3" id="KW-1185">Reference proteome</keyword>
<organism evidence="2 3">
    <name type="scientific">Roseospira visakhapatnamensis</name>
    <dbReference type="NCBI Taxonomy" id="390880"/>
    <lineage>
        <taxon>Bacteria</taxon>
        <taxon>Pseudomonadati</taxon>
        <taxon>Pseudomonadota</taxon>
        <taxon>Alphaproteobacteria</taxon>
        <taxon>Rhodospirillales</taxon>
        <taxon>Rhodospirillaceae</taxon>
        <taxon>Roseospira</taxon>
    </lineage>
</organism>
<gene>
    <name evidence="2" type="ORF">GGD89_002133</name>
</gene>
<proteinExistence type="predicted"/>
<dbReference type="EMBL" id="JACIGK010000014">
    <property type="protein sequence ID" value="MBB4266501.1"/>
    <property type="molecule type" value="Genomic_DNA"/>
</dbReference>
<evidence type="ECO:0000313" key="3">
    <source>
        <dbReference type="Proteomes" id="UP000554286"/>
    </source>
</evidence>
<dbReference type="AlphaFoldDB" id="A0A7W6RDD2"/>
<dbReference type="Pfam" id="PF01497">
    <property type="entry name" value="Peripla_BP_2"/>
    <property type="match status" value="1"/>
</dbReference>
<comment type="caution">
    <text evidence="2">The sequence shown here is derived from an EMBL/GenBank/DDBJ whole genome shotgun (WGS) entry which is preliminary data.</text>
</comment>
<evidence type="ECO:0000259" key="1">
    <source>
        <dbReference type="Pfam" id="PF01497"/>
    </source>
</evidence>
<protein>
    <submittedName>
        <fullName evidence="2">Iron complex transport system substrate-binding protein</fullName>
    </submittedName>
</protein>
<sequence length="301" mass="31377">MITRRRRPIHATMLAGGLVAGLVTPWTAAVAGAGVGAADGRPLPRVASATLCGDQYVLALADPEQIVALSPHATKPWLSLLADQAATYPRLRPSAEGYLHAGVDMVITNAWTDHATAALLERFGVTVARIPLEDDIDRIAALTRDIGRALGHPARGDALADTLLARIAAARAAAPGRDRVALYLRPGGGTAAEGAYVATLMDAVGLRNQATEAGLSGWSSWSLEQVIADPPDLLVTSFFDSPHAGMGQAFGDHPAFTTRAATIDRIEVPGAAWVCGGWILAEAVEALTEGLEALNAREAHP</sequence>
<evidence type="ECO:0000313" key="2">
    <source>
        <dbReference type="EMBL" id="MBB4266501.1"/>
    </source>
</evidence>
<reference evidence="2 3" key="1">
    <citation type="submission" date="2020-08" db="EMBL/GenBank/DDBJ databases">
        <title>Genome sequencing of Purple Non-Sulfur Bacteria from various extreme environments.</title>
        <authorList>
            <person name="Mayer M."/>
        </authorList>
    </citation>
    <scope>NUCLEOTIDE SEQUENCE [LARGE SCALE GENOMIC DNA]</scope>
    <source>
        <strain evidence="2 3">JA131</strain>
    </source>
</reference>
<name>A0A7W6RDD2_9PROT</name>
<dbReference type="SUPFAM" id="SSF53807">
    <property type="entry name" value="Helical backbone' metal receptor"/>
    <property type="match status" value="1"/>
</dbReference>
<dbReference type="InterPro" id="IPR002491">
    <property type="entry name" value="ABC_transptr_periplasmic_BD"/>
</dbReference>
<dbReference type="Gene3D" id="3.40.50.1980">
    <property type="entry name" value="Nitrogenase molybdenum iron protein domain"/>
    <property type="match status" value="2"/>
</dbReference>
<accession>A0A7W6RDD2</accession>
<dbReference type="PANTHER" id="PTHR30535:SF34">
    <property type="entry name" value="MOLYBDATE-BINDING PROTEIN MOLA"/>
    <property type="match status" value="1"/>
</dbReference>
<dbReference type="RefSeq" id="WP_246423036.1">
    <property type="nucleotide sequence ID" value="NZ_JACIGK010000014.1"/>
</dbReference>